<feature type="transmembrane region" description="Helical" evidence="3">
    <location>
        <begin position="85"/>
        <end position="103"/>
    </location>
</feature>
<feature type="transmembrane region" description="Helical" evidence="3">
    <location>
        <begin position="258"/>
        <end position="279"/>
    </location>
</feature>
<organism evidence="4">
    <name type="scientific">Cladocopium goreaui</name>
    <dbReference type="NCBI Taxonomy" id="2562237"/>
    <lineage>
        <taxon>Eukaryota</taxon>
        <taxon>Sar</taxon>
        <taxon>Alveolata</taxon>
        <taxon>Dinophyceae</taxon>
        <taxon>Suessiales</taxon>
        <taxon>Symbiodiniaceae</taxon>
        <taxon>Cladocopium</taxon>
    </lineage>
</organism>
<feature type="transmembrane region" description="Helical" evidence="3">
    <location>
        <begin position="346"/>
        <end position="371"/>
    </location>
</feature>
<dbReference type="AlphaFoldDB" id="A0A9P1FU23"/>
<proteinExistence type="inferred from homology"/>
<dbReference type="SUPFAM" id="SSF51735">
    <property type="entry name" value="NAD(P)-binding Rossmann-fold domains"/>
    <property type="match status" value="1"/>
</dbReference>
<sequence length="665" mass="74912">MKRSAFAKALIYTIITTYPFALLVTKLSRIDEATFVPCSHRIINPLHNSWCRVLYVWCIAGWSIAKVLHDWLLLGGAHEYTTLRIGCISIFFQLMAVSLAFFWSMGAVEVFAAEIVPGQCACYYVLPELEAILAIGTPCLLFVNAVKKLENVHRAPLVGDYLYYQQYDLPFRLALKSGAVDSNTCLIGTAHGYYHEEWQDQLAINQLRCLHTVHQILCYVLFLGVVSACVGVAIGPVTARAIELLLSSKQAGSGTLNLLLAVLVVVVWFFPTYLILRLLEALPMDFKQCRTVPELWEYEFPIFNLVVRVAFILFLAMGLPWASIILTSPLVEVLMHRHVTFNAKVALHLAFAGILYFGFGVQMFVWIVYLIPTHRALFVKARMPYRPSSYIEIGRNHPEFNLAKEVQLAKLFLKENRNPESLEWVDGWQERWRETLEDPDGVDALVKRLQRYTPKVHGFVADLSLMSDVRKLGEQVSKEFPVIHGLLNNAGTFAGDYTGQRKETLEGNEYSLAVNVMAPFLLTSLLLENVRASGAGRVLITSSISAGSNDALNDLKCQKRWSDHRAYELSKLCDAMITMELHARYGDPPKLCFHTMDPGTVDTKMLRAGWGSWGSPVSTATTSFEMLTQVFTDRLGEASKKKVEPDLEFFIKDFQSTFPELEPAV</sequence>
<comment type="caution">
    <text evidence="4">The sequence shown here is derived from an EMBL/GenBank/DDBJ whole genome shotgun (WGS) entry which is preliminary data.</text>
</comment>
<dbReference type="EMBL" id="CAMXCT010001112">
    <property type="protein sequence ID" value="CAI3986840.1"/>
    <property type="molecule type" value="Genomic_DNA"/>
</dbReference>
<dbReference type="Proteomes" id="UP001152797">
    <property type="component" value="Unassembled WGS sequence"/>
</dbReference>
<dbReference type="InterPro" id="IPR036291">
    <property type="entry name" value="NAD(P)-bd_dom_sf"/>
</dbReference>
<keyword evidence="3" id="KW-0812">Transmembrane</keyword>
<dbReference type="EMBL" id="CAMXCT020001112">
    <property type="protein sequence ID" value="CAL1140215.1"/>
    <property type="molecule type" value="Genomic_DNA"/>
</dbReference>
<feature type="transmembrane region" description="Helical" evidence="3">
    <location>
        <begin position="300"/>
        <end position="326"/>
    </location>
</feature>
<reference evidence="5 6" key="2">
    <citation type="submission" date="2024-05" db="EMBL/GenBank/DDBJ databases">
        <authorList>
            <person name="Chen Y."/>
            <person name="Shah S."/>
            <person name="Dougan E. K."/>
            <person name="Thang M."/>
            <person name="Chan C."/>
        </authorList>
    </citation>
    <scope>NUCLEOTIDE SEQUENCE [LARGE SCALE GENOMIC DNA]</scope>
</reference>
<accession>A0A9P1FU23</accession>
<feature type="transmembrane region" description="Helical" evidence="3">
    <location>
        <begin position="9"/>
        <end position="27"/>
    </location>
</feature>
<dbReference type="EMBL" id="CAMXCT030001112">
    <property type="protein sequence ID" value="CAL4774152.1"/>
    <property type="molecule type" value="Genomic_DNA"/>
</dbReference>
<feature type="transmembrane region" description="Helical" evidence="3">
    <location>
        <begin position="216"/>
        <end position="238"/>
    </location>
</feature>
<dbReference type="PANTHER" id="PTHR24320">
    <property type="entry name" value="RETINOL DEHYDROGENASE"/>
    <property type="match status" value="1"/>
</dbReference>
<dbReference type="Gene3D" id="3.40.50.720">
    <property type="entry name" value="NAD(P)-binding Rossmann-like Domain"/>
    <property type="match status" value="1"/>
</dbReference>
<keyword evidence="2" id="KW-0560">Oxidoreductase</keyword>
<evidence type="ECO:0000256" key="1">
    <source>
        <dbReference type="ARBA" id="ARBA00006484"/>
    </source>
</evidence>
<evidence type="ECO:0000313" key="6">
    <source>
        <dbReference type="Proteomes" id="UP001152797"/>
    </source>
</evidence>
<evidence type="ECO:0000256" key="2">
    <source>
        <dbReference type="ARBA" id="ARBA00023002"/>
    </source>
</evidence>
<keyword evidence="3" id="KW-0472">Membrane</keyword>
<feature type="transmembrane region" description="Helical" evidence="3">
    <location>
        <begin position="123"/>
        <end position="146"/>
    </location>
</feature>
<protein>
    <submittedName>
        <fullName evidence="5">Short-chain dehydrogenase/reductase bet4 (Betaenone biosynthesis cluster protein 4)</fullName>
    </submittedName>
</protein>
<dbReference type="PANTHER" id="PTHR24320:SF148">
    <property type="entry name" value="NAD(P)-BINDING ROSSMANN-FOLD SUPERFAMILY PROTEIN"/>
    <property type="match status" value="1"/>
</dbReference>
<keyword evidence="3" id="KW-1133">Transmembrane helix</keyword>
<comment type="similarity">
    <text evidence="1">Belongs to the short-chain dehydrogenases/reductases (SDR) family.</text>
</comment>
<keyword evidence="6" id="KW-1185">Reference proteome</keyword>
<name>A0A9P1FU23_9DINO</name>
<reference evidence="4" key="1">
    <citation type="submission" date="2022-10" db="EMBL/GenBank/DDBJ databases">
        <authorList>
            <person name="Chen Y."/>
            <person name="Dougan E. K."/>
            <person name="Chan C."/>
            <person name="Rhodes N."/>
            <person name="Thang M."/>
        </authorList>
    </citation>
    <scope>NUCLEOTIDE SEQUENCE</scope>
</reference>
<evidence type="ECO:0000256" key="3">
    <source>
        <dbReference type="SAM" id="Phobius"/>
    </source>
</evidence>
<feature type="transmembrane region" description="Helical" evidence="3">
    <location>
        <begin position="54"/>
        <end position="73"/>
    </location>
</feature>
<dbReference type="OrthoDB" id="425560at2759"/>
<evidence type="ECO:0000313" key="4">
    <source>
        <dbReference type="EMBL" id="CAI3986840.1"/>
    </source>
</evidence>
<dbReference type="GO" id="GO:0016491">
    <property type="term" value="F:oxidoreductase activity"/>
    <property type="evidence" value="ECO:0007669"/>
    <property type="project" value="UniProtKB-KW"/>
</dbReference>
<dbReference type="InterPro" id="IPR002347">
    <property type="entry name" value="SDR_fam"/>
</dbReference>
<evidence type="ECO:0000313" key="5">
    <source>
        <dbReference type="EMBL" id="CAL4774152.1"/>
    </source>
</evidence>
<dbReference type="Pfam" id="PF00106">
    <property type="entry name" value="adh_short"/>
    <property type="match status" value="1"/>
</dbReference>
<gene>
    <name evidence="4" type="ORF">C1SCF055_LOCUS14159</name>
</gene>